<accession>R7TM46</accession>
<evidence type="ECO:0000313" key="1">
    <source>
        <dbReference type="EMBL" id="ELT92631.1"/>
    </source>
</evidence>
<gene>
    <name evidence="1" type="ORF">CAPTEDRAFT_41387</name>
</gene>
<evidence type="ECO:0000313" key="3">
    <source>
        <dbReference type="Proteomes" id="UP000014760"/>
    </source>
</evidence>
<evidence type="ECO:0000313" key="2">
    <source>
        <dbReference type="EnsemblMetazoa" id="CapteP41387"/>
    </source>
</evidence>
<dbReference type="EnsemblMetazoa" id="CapteT41387">
    <property type="protein sequence ID" value="CapteP41387"/>
    <property type="gene ID" value="CapteG41387"/>
</dbReference>
<dbReference type="OrthoDB" id="6142015at2759"/>
<proteinExistence type="predicted"/>
<dbReference type="EMBL" id="KB310059">
    <property type="protein sequence ID" value="ELT92631.1"/>
    <property type="molecule type" value="Genomic_DNA"/>
</dbReference>
<organism evidence="1">
    <name type="scientific">Capitella teleta</name>
    <name type="common">Polychaete worm</name>
    <dbReference type="NCBI Taxonomy" id="283909"/>
    <lineage>
        <taxon>Eukaryota</taxon>
        <taxon>Metazoa</taxon>
        <taxon>Spiralia</taxon>
        <taxon>Lophotrochozoa</taxon>
        <taxon>Annelida</taxon>
        <taxon>Polychaeta</taxon>
        <taxon>Sedentaria</taxon>
        <taxon>Scolecida</taxon>
        <taxon>Capitellidae</taxon>
        <taxon>Capitella</taxon>
    </lineage>
</organism>
<name>R7TM46_CAPTE</name>
<feature type="non-terminal residue" evidence="1">
    <location>
        <position position="1"/>
    </location>
</feature>
<feature type="non-terminal residue" evidence="1">
    <location>
        <position position="91"/>
    </location>
</feature>
<dbReference type="AlphaFoldDB" id="R7TM46"/>
<dbReference type="HOGENOM" id="CLU_2433124_0_0_1"/>
<dbReference type="EMBL" id="AMQN01030359">
    <property type="status" value="NOT_ANNOTATED_CDS"/>
    <property type="molecule type" value="Genomic_DNA"/>
</dbReference>
<dbReference type="Proteomes" id="UP000014760">
    <property type="component" value="Unassembled WGS sequence"/>
</dbReference>
<sequence length="91" mass="10302">RNLEWLKTVRASHGSMEVDALTQAENISRCGIFEVMVKSWNQDGVDLNVDSVMRLYLPTVGEGLPSNKKYYSNQEVRTLQSRLMLVVGQAE</sequence>
<reference evidence="3" key="1">
    <citation type="submission" date="2012-12" db="EMBL/GenBank/DDBJ databases">
        <authorList>
            <person name="Hellsten U."/>
            <person name="Grimwood J."/>
            <person name="Chapman J.A."/>
            <person name="Shapiro H."/>
            <person name="Aerts A."/>
            <person name="Otillar R.P."/>
            <person name="Terry A.Y."/>
            <person name="Boore J.L."/>
            <person name="Simakov O."/>
            <person name="Marletaz F."/>
            <person name="Cho S.-J."/>
            <person name="Edsinger-Gonzales E."/>
            <person name="Havlak P."/>
            <person name="Kuo D.-H."/>
            <person name="Larsson T."/>
            <person name="Lv J."/>
            <person name="Arendt D."/>
            <person name="Savage R."/>
            <person name="Osoegawa K."/>
            <person name="de Jong P."/>
            <person name="Lindberg D.R."/>
            <person name="Seaver E.C."/>
            <person name="Weisblat D.A."/>
            <person name="Putnam N.H."/>
            <person name="Grigoriev I.V."/>
            <person name="Rokhsar D.S."/>
        </authorList>
    </citation>
    <scope>NUCLEOTIDE SEQUENCE</scope>
    <source>
        <strain evidence="3">I ESC-2004</strain>
    </source>
</reference>
<protein>
    <submittedName>
        <fullName evidence="1 2">Uncharacterized protein</fullName>
    </submittedName>
</protein>
<reference evidence="2" key="3">
    <citation type="submission" date="2015-06" db="UniProtKB">
        <authorList>
            <consortium name="EnsemblMetazoa"/>
        </authorList>
    </citation>
    <scope>IDENTIFICATION</scope>
</reference>
<reference evidence="1 3" key="2">
    <citation type="journal article" date="2013" name="Nature">
        <title>Insights into bilaterian evolution from three spiralian genomes.</title>
        <authorList>
            <person name="Simakov O."/>
            <person name="Marletaz F."/>
            <person name="Cho S.J."/>
            <person name="Edsinger-Gonzales E."/>
            <person name="Havlak P."/>
            <person name="Hellsten U."/>
            <person name="Kuo D.H."/>
            <person name="Larsson T."/>
            <person name="Lv J."/>
            <person name="Arendt D."/>
            <person name="Savage R."/>
            <person name="Osoegawa K."/>
            <person name="de Jong P."/>
            <person name="Grimwood J."/>
            <person name="Chapman J.A."/>
            <person name="Shapiro H."/>
            <person name="Aerts A."/>
            <person name="Otillar R.P."/>
            <person name="Terry A.Y."/>
            <person name="Boore J.L."/>
            <person name="Grigoriev I.V."/>
            <person name="Lindberg D.R."/>
            <person name="Seaver E.C."/>
            <person name="Weisblat D.A."/>
            <person name="Putnam N.H."/>
            <person name="Rokhsar D.S."/>
        </authorList>
    </citation>
    <scope>NUCLEOTIDE SEQUENCE</scope>
    <source>
        <strain evidence="1 3">I ESC-2004</strain>
    </source>
</reference>
<dbReference type="STRING" id="283909.R7TM46"/>
<keyword evidence="3" id="KW-1185">Reference proteome</keyword>